<dbReference type="GO" id="GO:0006633">
    <property type="term" value="P:fatty acid biosynthetic process"/>
    <property type="evidence" value="ECO:0007669"/>
    <property type="project" value="InterPro"/>
</dbReference>
<dbReference type="SMART" id="SM00827">
    <property type="entry name" value="PKS_AT"/>
    <property type="match status" value="1"/>
</dbReference>
<dbReference type="InterPro" id="IPR015421">
    <property type="entry name" value="PyrdxlP-dep_Trfase_major"/>
</dbReference>
<dbReference type="Gene3D" id="3.30.300.30">
    <property type="match status" value="2"/>
</dbReference>
<dbReference type="InterPro" id="IPR001227">
    <property type="entry name" value="Ac_transferase_dom_sf"/>
</dbReference>
<dbReference type="GO" id="GO:0008483">
    <property type="term" value="F:transaminase activity"/>
    <property type="evidence" value="ECO:0007669"/>
    <property type="project" value="InterPro"/>
</dbReference>
<dbReference type="InterPro" id="IPR001242">
    <property type="entry name" value="Condensation_dom"/>
</dbReference>
<dbReference type="PROSITE" id="PS00606">
    <property type="entry name" value="KS3_1"/>
    <property type="match status" value="1"/>
</dbReference>
<evidence type="ECO:0000256" key="7">
    <source>
        <dbReference type="SAM" id="MobiDB-lite"/>
    </source>
</evidence>
<dbReference type="Pfam" id="PF00698">
    <property type="entry name" value="Acyl_transf_1"/>
    <property type="match status" value="1"/>
</dbReference>
<dbReference type="SMART" id="SM00825">
    <property type="entry name" value="PKS_KS"/>
    <property type="match status" value="1"/>
</dbReference>
<dbReference type="InterPro" id="IPR049704">
    <property type="entry name" value="Aminotrans_3_PPA_site"/>
</dbReference>
<dbReference type="SUPFAM" id="SSF55048">
    <property type="entry name" value="Probable ACP-binding domain of malonyl-CoA ACP transacylase"/>
    <property type="match status" value="1"/>
</dbReference>
<dbReference type="InterPro" id="IPR018201">
    <property type="entry name" value="Ketoacyl_synth_AS"/>
</dbReference>
<dbReference type="InterPro" id="IPR015422">
    <property type="entry name" value="PyrdxlP-dep_Trfase_small"/>
</dbReference>
<dbReference type="PROSITE" id="PS52004">
    <property type="entry name" value="KS3_2"/>
    <property type="match status" value="1"/>
</dbReference>
<keyword evidence="2" id="KW-0596">Phosphopantetheine</keyword>
<dbReference type="PANTHER" id="PTHR45527">
    <property type="entry name" value="NONRIBOSOMAL PEPTIDE SYNTHETASE"/>
    <property type="match status" value="1"/>
</dbReference>
<dbReference type="GO" id="GO:0005737">
    <property type="term" value="C:cytoplasm"/>
    <property type="evidence" value="ECO:0007669"/>
    <property type="project" value="TreeGrafter"/>
</dbReference>
<dbReference type="InterPro" id="IPR014030">
    <property type="entry name" value="Ketoacyl_synth_N"/>
</dbReference>
<dbReference type="Proteomes" id="UP000309550">
    <property type="component" value="Unassembled WGS sequence"/>
</dbReference>
<evidence type="ECO:0000259" key="9">
    <source>
        <dbReference type="PROSITE" id="PS52004"/>
    </source>
</evidence>
<comment type="similarity">
    <text evidence="6">In the C-terminal section; belongs to the NRP synthetase family.</text>
</comment>
<dbReference type="Gene3D" id="3.30.559.30">
    <property type="entry name" value="Nonribosomal peptide synthetase, condensation domain"/>
    <property type="match status" value="1"/>
</dbReference>
<dbReference type="InterPro" id="IPR016035">
    <property type="entry name" value="Acyl_Trfase/lysoPLipase"/>
</dbReference>
<dbReference type="FunFam" id="3.30.300.30:FF:000015">
    <property type="entry name" value="Nonribosomal peptide synthase SidD"/>
    <property type="match status" value="1"/>
</dbReference>
<evidence type="ECO:0000256" key="3">
    <source>
        <dbReference type="ARBA" id="ARBA00022553"/>
    </source>
</evidence>
<feature type="domain" description="Carrier" evidence="8">
    <location>
        <begin position="1562"/>
        <end position="1640"/>
    </location>
</feature>
<dbReference type="SUPFAM" id="SSF47336">
    <property type="entry name" value="ACP-like"/>
    <property type="match status" value="3"/>
</dbReference>
<proteinExistence type="inferred from homology"/>
<feature type="domain" description="Ketosynthase family 3 (KS3)" evidence="9">
    <location>
        <begin position="644"/>
        <end position="1074"/>
    </location>
</feature>
<dbReference type="Pfam" id="PF00550">
    <property type="entry name" value="PP-binding"/>
    <property type="match status" value="3"/>
</dbReference>
<dbReference type="GO" id="GO:0044550">
    <property type="term" value="P:secondary metabolite biosynthetic process"/>
    <property type="evidence" value="ECO:0007669"/>
    <property type="project" value="TreeGrafter"/>
</dbReference>
<dbReference type="Pfam" id="PF13193">
    <property type="entry name" value="AMP-binding_C"/>
    <property type="match status" value="1"/>
</dbReference>
<feature type="domain" description="Carrier" evidence="8">
    <location>
        <begin position="3188"/>
        <end position="3262"/>
    </location>
</feature>
<comment type="caution">
    <text evidence="10">The sequence shown here is derived from an EMBL/GenBank/DDBJ whole genome shotgun (WGS) entry which is preliminary data.</text>
</comment>
<dbReference type="InterPro" id="IPR042099">
    <property type="entry name" value="ANL_N_sf"/>
</dbReference>
<accession>A0A5S3PBJ4</accession>
<dbReference type="InterPro" id="IPR025110">
    <property type="entry name" value="AMP-bd_C"/>
</dbReference>
<feature type="domain" description="Carrier" evidence="8">
    <location>
        <begin position="542"/>
        <end position="617"/>
    </location>
</feature>
<dbReference type="RefSeq" id="WP_138663020.1">
    <property type="nucleotide sequence ID" value="NZ_VANS01000004.1"/>
</dbReference>
<dbReference type="PANTHER" id="PTHR45527:SF1">
    <property type="entry name" value="FATTY ACID SYNTHASE"/>
    <property type="match status" value="1"/>
</dbReference>
<dbReference type="InterPro" id="IPR014031">
    <property type="entry name" value="Ketoacyl_synth_C"/>
</dbReference>
<evidence type="ECO:0000256" key="2">
    <source>
        <dbReference type="ARBA" id="ARBA00022450"/>
    </source>
</evidence>
<dbReference type="InterPro" id="IPR000873">
    <property type="entry name" value="AMP-dep_synth/lig_dom"/>
</dbReference>
<dbReference type="Gene3D" id="3.30.70.250">
    <property type="entry name" value="Malonyl-CoA ACP transacylase, ACP-binding"/>
    <property type="match status" value="1"/>
</dbReference>
<dbReference type="InterPro" id="IPR045851">
    <property type="entry name" value="AMP-bd_C_sf"/>
</dbReference>
<dbReference type="GO" id="GO:0031177">
    <property type="term" value="F:phosphopantetheine binding"/>
    <property type="evidence" value="ECO:0007669"/>
    <property type="project" value="InterPro"/>
</dbReference>
<dbReference type="GO" id="GO:0030170">
    <property type="term" value="F:pyridoxal phosphate binding"/>
    <property type="evidence" value="ECO:0007669"/>
    <property type="project" value="InterPro"/>
</dbReference>
<dbReference type="InterPro" id="IPR016039">
    <property type="entry name" value="Thiolase-like"/>
</dbReference>
<keyword evidence="3" id="KW-0597">Phosphoprotein</keyword>
<keyword evidence="5" id="KW-0663">Pyridoxal phosphate</keyword>
<dbReference type="Pfam" id="PF00501">
    <property type="entry name" value="AMP-binding"/>
    <property type="match status" value="2"/>
</dbReference>
<dbReference type="Gene3D" id="3.40.47.10">
    <property type="match status" value="1"/>
</dbReference>
<protein>
    <submittedName>
        <fullName evidence="10">Amino acid adenylation domain-containing protein</fullName>
    </submittedName>
</protein>
<name>A0A5S3PBJ4_9RHOB</name>
<keyword evidence="4" id="KW-0808">Transferase</keyword>
<dbReference type="InterPro" id="IPR020841">
    <property type="entry name" value="PKS_Beta-ketoAc_synthase_dom"/>
</dbReference>
<dbReference type="NCBIfam" id="TIGR01733">
    <property type="entry name" value="AA-adenyl-dom"/>
    <property type="match status" value="2"/>
</dbReference>
<organism evidence="10 11">
    <name type="scientific">Sulfitobacter sabulilitoris</name>
    <dbReference type="NCBI Taxonomy" id="2562655"/>
    <lineage>
        <taxon>Bacteria</taxon>
        <taxon>Pseudomonadati</taxon>
        <taxon>Pseudomonadota</taxon>
        <taxon>Alphaproteobacteria</taxon>
        <taxon>Rhodobacterales</taxon>
        <taxon>Roseobacteraceae</taxon>
        <taxon>Sulfitobacter</taxon>
    </lineage>
</organism>
<dbReference type="SUPFAM" id="SSF56801">
    <property type="entry name" value="Acetyl-CoA synthetase-like"/>
    <property type="match status" value="2"/>
</dbReference>
<evidence type="ECO:0000313" key="11">
    <source>
        <dbReference type="Proteomes" id="UP000309550"/>
    </source>
</evidence>
<dbReference type="InterPro" id="IPR016036">
    <property type="entry name" value="Malonyl_transacylase_ACP-bd"/>
</dbReference>
<dbReference type="Pfam" id="PF02801">
    <property type="entry name" value="Ketoacyl-synt_C"/>
    <property type="match status" value="1"/>
</dbReference>
<dbReference type="InterPro" id="IPR036736">
    <property type="entry name" value="ACP-like_sf"/>
</dbReference>
<evidence type="ECO:0000256" key="6">
    <source>
        <dbReference type="ARBA" id="ARBA00029443"/>
    </source>
</evidence>
<dbReference type="SUPFAM" id="SSF53383">
    <property type="entry name" value="PLP-dependent transferases"/>
    <property type="match status" value="1"/>
</dbReference>
<dbReference type="Pfam" id="PF00668">
    <property type="entry name" value="Condensation"/>
    <property type="match status" value="1"/>
</dbReference>
<comment type="cofactor">
    <cofactor evidence="1">
        <name>pyridoxal 5'-phosphate</name>
        <dbReference type="ChEBI" id="CHEBI:597326"/>
    </cofactor>
</comment>
<evidence type="ECO:0000313" key="10">
    <source>
        <dbReference type="EMBL" id="TMM51060.1"/>
    </source>
</evidence>
<dbReference type="InterPro" id="IPR005814">
    <property type="entry name" value="Aminotrans_3"/>
</dbReference>
<dbReference type="OrthoDB" id="9778690at2"/>
<dbReference type="InterPro" id="IPR015424">
    <property type="entry name" value="PyrdxlP-dep_Trfase"/>
</dbReference>
<dbReference type="Pfam" id="PF00202">
    <property type="entry name" value="Aminotran_3"/>
    <property type="match status" value="1"/>
</dbReference>
<dbReference type="GO" id="GO:0043041">
    <property type="term" value="P:amino acid activation for nonribosomal peptide biosynthetic process"/>
    <property type="evidence" value="ECO:0007669"/>
    <property type="project" value="TreeGrafter"/>
</dbReference>
<dbReference type="CDD" id="cd19531">
    <property type="entry name" value="LCL_NRPS-like"/>
    <property type="match status" value="1"/>
</dbReference>
<dbReference type="Pfam" id="PF22621">
    <property type="entry name" value="CurL-like_PKS_C"/>
    <property type="match status" value="1"/>
</dbReference>
<dbReference type="Gene3D" id="1.10.1200.10">
    <property type="entry name" value="ACP-like"/>
    <property type="match status" value="3"/>
</dbReference>
<dbReference type="SUPFAM" id="SSF52777">
    <property type="entry name" value="CoA-dependent acyltransferases"/>
    <property type="match status" value="2"/>
</dbReference>
<keyword evidence="11" id="KW-1185">Reference proteome</keyword>
<dbReference type="Gene3D" id="3.40.640.10">
    <property type="entry name" value="Type I PLP-dependent aspartate aminotransferase-like (Major domain)"/>
    <property type="match status" value="1"/>
</dbReference>
<dbReference type="InterPro" id="IPR020845">
    <property type="entry name" value="AMP-binding_CS"/>
</dbReference>
<dbReference type="InterPro" id="IPR009081">
    <property type="entry name" value="PP-bd_ACP"/>
</dbReference>
<dbReference type="Gene3D" id="3.30.559.10">
    <property type="entry name" value="Chloramphenicol acetyltransferase-like domain"/>
    <property type="match status" value="1"/>
</dbReference>
<dbReference type="InterPro" id="IPR010071">
    <property type="entry name" value="AA_adenyl_dom"/>
</dbReference>
<dbReference type="CDD" id="cd00833">
    <property type="entry name" value="PKS"/>
    <property type="match status" value="1"/>
</dbReference>
<evidence type="ECO:0000259" key="8">
    <source>
        <dbReference type="PROSITE" id="PS50075"/>
    </source>
</evidence>
<dbReference type="EMBL" id="VANS01000004">
    <property type="protein sequence ID" value="TMM51060.1"/>
    <property type="molecule type" value="Genomic_DNA"/>
</dbReference>
<dbReference type="InterPro" id="IPR023213">
    <property type="entry name" value="CAT-like_dom_sf"/>
</dbReference>
<feature type="region of interest" description="Disordered" evidence="7">
    <location>
        <begin position="1728"/>
        <end position="1766"/>
    </location>
</feature>
<dbReference type="Gene3D" id="3.30.70.3290">
    <property type="match status" value="1"/>
</dbReference>
<dbReference type="SUPFAM" id="SSF53901">
    <property type="entry name" value="Thiolase-like"/>
    <property type="match status" value="1"/>
</dbReference>
<sequence>MLDDAARNALAELQYDADATLIDQVLNVADIVPDAIALRGGGHSFTYSQMGAAADRIAWHLMANGVGPGSQVAMITDRTLHSVLVMAGIMRAGAVYVPLDPAYDSKQLGYVIDDCTPASILWDAPYGNLAKGLAPAGTPLLNIQNLLQDAPDARPGFPRRSGDDPCYIMYTSGSTGKPKGVVLPHRAITRLGYDQPVGQFTPSDVSLANSTIACDASTWEIWAPLLNGASVAVVTQTKPALDVLARVIRDEQVTVAFFYTGLAHLMIEHHLDALGGLRQFRAGGDVMSSSHMRRLMDTYPDVEIINGYGPTENSVFTTIHLLCRADVEGGSIPIGVPTGHCDCFVIDDDHAELGDGELGQLVAAGPSVALGYLNQPDRSAVSFIADPRPGHSGLVYLTGDLVRRRDTGIYEFSGRVDRQVKLGGRRIELDEVEHHLRELPMLTDAAVALVTTPSGDKRIASFLKPQGGMPQDHTAFIRAVMAALANSLPDGMLPRVNRVLPEFPLTVNSKIDRKALLRSLEETPATREPDPPAPKATVAKSVSVNDVSRQIATIWDQSLKCGPVADDMTFFEAGGTSLQLVDVHAELKKHFRIGFDITLLFEAPKLAQLSARLAEIIAQQEPDQAPVRDAAPDAHPTGVTELPDAAIAIVGLSARTPASGSIAEFWDHLRQGTNLIRPFAPDELEDSFTPQERAAGNYVPTRPHLPDAGLFDAKFFSMYPREAAVTDPQARIFMEMCYEALEDSGHDPKHTKMSTGVFAGSSMNTYLIHNVLGNRAEAEAFTSNYQTGKYSELTGNLGDCLATRVSFKLNLQGPAMTVQTACSTSLTAISQAVLNLRSGLCDMALAGGVSITFPQRRGYFTQDGGLASDDGTCRPFDAQATGTVFSHGGGVVVLRRLADAVADGDQIYAVIRGVGVNNDGADKISYTAPTVLGQAAAIRMAHADAGVAPKTISYVECHGTATPLGDPIEVSGLRQAFGSDLDEGQCALGSVKGNIGHLDAGAGVVSVIKTALMMTHREIPPVANFKTLNDRIDLSGSPFRIQTELSDWRADGPLRAGVSSFGVGGTNVHVVLEEAPPQRRREIPDNVQTVVLSARTPDALVQMQTRLADAMEANDPPDLCDVAFTLQEGRSAFAYRLAVAGTQTAEVAARLRRAPAVRKPALSGTPAVSFMFPGQGSQYPGMGSGLYHSEPEFARWIDEGAEILRPILGLDVKTMLCFGDSSDKDAARALRETRLTQPALFLTQYACAKLWMARGVVPAAMIGHSVGEFTAAALAGVMSFETGLGIIATRGQLMQDQPEGAMLSVRAPLDVLEPHLDASVDIAARNAPKLNVVAGAFDAVAQLEERLKSAGIACARLHTSHAFHSRMMDPVCDGLTEALAGIALTPAHIPYVSCVTGTWITQAECTDPAYWARQARAAVNFADAVTELAGPDPAILLEVGAGNTLSAFCAQTLPRDAQVAIVQSLPDHTRPDSDEVTMAEGFGRLWAAGAEVAWDKLGPRGNRRVSLPTYPFERKLHWIDAPAPDFATDQATPPAAAVAAPNPIRQQEVAPMADPSTAPVIDRTPRLISDVLAMLSDVSGEDLGPDDAGASFLDLGFDSLFLGQVAQKLGSEYGIDLTFRQLLANYPTAEAVAAYLDATLPPEVAEALPAQDGAAPTGTTAAAPAVVPAAAPVPTAPATAPVGADSSAAALMQAQISAMQSLFSQQLQTISGAQPAAAAVPVAPSRDTVAPSQAAAPVAAAPTAPTDDAPREDAKPNFSIGRATNASGGDLTEEQLRFARDLADRYSARSPKSKAYVQKYRSVMADPRTASGFRAEWKELVFPMVCDTSKGAHLWDIDGNQYVDLVNGFGQTAFGHSPDFVIDAVTRQMKRGFAIGPQSDLAGPVAERFARFVGHERAAFCNTGSEAVMAAMRIARTVTGREKIVVFGNDYHGQFDEVLVKGKKRGGDPTALPIAPGIPRSSLSNMIVLPYAEQDSLDWLRDNIAHVAAVVVEPVQSRHPDLRPRAFVQTIRDLTQAGGAAMVMDEVVTGFRVGPRGMQGEWDIQADMATYGKVMGGGMPVGMLAGSARFMDALDGGMWHFGDASVPEASPTFFAGTFVRHPLVLAAIEATLDHMERNGADLWQATAALTASAVGRMNDILEQRGLPRMVETYSSWFVPQVTDQDPNAALLFPLMRLGGVHVQIGYPCIFTTAHGQAEADKVVAVFEQSVDALRSVGILASDTTAASATRPAEQAPTRDIPLTEAQREIWMTAQLGKAASCCFNESASIELDGPLDRDALQRAFDRVIARHDGLRQVFDRAGETFDILDPFSLPLDLHDLGNHADADAALADLLARDAATEIDIVEGPPLRAFLVRKATDKHVLVINAHHIVCDGWSYNVIGSDLAACYAQEVTGTTADLPPAPSFARYAMDRAGTKTSDATRSYWQAQFADLPELPDLPTDRPRPAMKSFSGSTCTAHIPGDVMRGARKAGAAQGCTLFATLFAALQIVIGRLSGSDDIVLGVPAGGQANLADSALVGHCVNFLPIRSTWTPTASVAETLAQVRDRVMDAFEHQEYTYGTLVRDLDIDRSLNRLPLTEIQFNLERLGESVDMGPVRATMAPNPKAAVNFDLFFNIVERRDGLRVDVDYNTDVFDKSTVERWIGHLETVLSEMAADTARPIAQVPVQSAGERAWMLETLNDTAAPLPAPQTVDAMVARAATAHPDAIAIEDSAGQMTYGRLERRSDAIAAALQAQGVGRDGRIAVAVPRSAEGIAALLAVMKTGNAYVPLDVTQPPARLRMILETADVAAILHDHAELPECASGLGLTALGIGDCPQSGTPEACQATGDASAYVMFTSGSTGVPKGVEISHRSVVNLLGSMAQEPGFDQNDVLLAVTTTMFDISVLEMFLPLTVGGRCVIAPHEDVLDGFRLVERLGRGDITHMQATPTLWAMALEAGFKPRNGLTMLAGGEPLPQDLADRLTENGADVWNVYGPTETTIWSAIARMRPGDSVTIGHPIANTQLHVLGEADQLLPIGAVGVLNIGGAGLAKGYFRNAELTRAAFRDVTLNGTARRLYRTGDRARRLADGSIEVLGREDGQVKLRGFRIELGEIESALRGLEGVAAAAVALKPTPRGGDQLVGYVVARGGRDPQPGALATAVGEALPAYMVPTAWVFLSKLPSNANGKLDRKALPDAQSVATITALHTAPGTATETRMAEIWESVLGMDGISTSQTLFALGADSLTVFRIAARLIDAGMNLEARHLLEYPSIARLAAFADSRQDDPAAPKKPSLKSFRRGARRGV</sequence>
<dbReference type="InterPro" id="IPR014043">
    <property type="entry name" value="Acyl_transferase_dom"/>
</dbReference>
<feature type="compositionally biased region" description="Low complexity" evidence="7">
    <location>
        <begin position="1728"/>
        <end position="1747"/>
    </location>
</feature>
<feature type="region of interest" description="Disordered" evidence="7">
    <location>
        <begin position="3261"/>
        <end position="3284"/>
    </location>
</feature>
<dbReference type="PROSITE" id="PS50075">
    <property type="entry name" value="CARRIER"/>
    <property type="match status" value="3"/>
</dbReference>
<dbReference type="PROSITE" id="PS00600">
    <property type="entry name" value="AA_TRANSFER_CLASS_3"/>
    <property type="match status" value="1"/>
</dbReference>
<feature type="region of interest" description="Disordered" evidence="7">
    <location>
        <begin position="522"/>
        <end position="541"/>
    </location>
</feature>
<evidence type="ECO:0000256" key="5">
    <source>
        <dbReference type="ARBA" id="ARBA00022898"/>
    </source>
</evidence>
<reference evidence="10 11" key="1">
    <citation type="submission" date="2019-05" db="EMBL/GenBank/DDBJ databases">
        <title>Sulfitobacter sabulilitoris sp. nov., isolated from a marine sand.</title>
        <authorList>
            <person name="Yoon J.-H."/>
        </authorList>
    </citation>
    <scope>NUCLEOTIDE SEQUENCE [LARGE SCALE GENOMIC DNA]</scope>
    <source>
        <strain evidence="10 11">HSMS-29</strain>
    </source>
</reference>
<dbReference type="SMART" id="SM00823">
    <property type="entry name" value="PKS_PP"/>
    <property type="match status" value="3"/>
</dbReference>
<dbReference type="GO" id="GO:0004315">
    <property type="term" value="F:3-oxoacyl-[acyl-carrier-protein] synthase activity"/>
    <property type="evidence" value="ECO:0007669"/>
    <property type="project" value="InterPro"/>
</dbReference>
<gene>
    <name evidence="10" type="ORF">FDT80_14410</name>
</gene>
<dbReference type="Gene3D" id="3.40.50.12780">
    <property type="entry name" value="N-terminal domain of ligase-like"/>
    <property type="match status" value="2"/>
</dbReference>
<evidence type="ECO:0000256" key="4">
    <source>
        <dbReference type="ARBA" id="ARBA00022679"/>
    </source>
</evidence>
<dbReference type="InterPro" id="IPR020806">
    <property type="entry name" value="PKS_PP-bd"/>
</dbReference>
<dbReference type="SUPFAM" id="SSF52151">
    <property type="entry name" value="FabD/lysophospholipase-like"/>
    <property type="match status" value="1"/>
</dbReference>
<dbReference type="Pfam" id="PF00109">
    <property type="entry name" value="ketoacyl-synt"/>
    <property type="match status" value="1"/>
</dbReference>
<dbReference type="PROSITE" id="PS00455">
    <property type="entry name" value="AMP_BINDING"/>
    <property type="match status" value="2"/>
</dbReference>
<feature type="compositionally biased region" description="Basic residues" evidence="7">
    <location>
        <begin position="3271"/>
        <end position="3284"/>
    </location>
</feature>
<dbReference type="Gene3D" id="3.90.1150.10">
    <property type="entry name" value="Aspartate Aminotransferase, domain 1"/>
    <property type="match status" value="1"/>
</dbReference>
<dbReference type="Gene3D" id="3.40.366.10">
    <property type="entry name" value="Malonyl-Coenzyme A Acyl Carrier Protein, domain 2"/>
    <property type="match status" value="1"/>
</dbReference>
<evidence type="ECO:0000256" key="1">
    <source>
        <dbReference type="ARBA" id="ARBA00001933"/>
    </source>
</evidence>